<keyword evidence="5" id="KW-1185">Reference proteome</keyword>
<evidence type="ECO:0000256" key="2">
    <source>
        <dbReference type="SAM" id="MobiDB-lite"/>
    </source>
</evidence>
<sequence length="182" mass="19720">MMNQNAQNLPLLEPTTPPNSPELNGAAAEELKQVREVLRLETSRPLSYGGVAHGQPNPCSRVYRVVRLRRSSLLTVHPSKACMECRRGRMRCSEGRPCTNCIDDHKTCIYALDLVPRLRASEKEHVLKRVKCLEGLQKLFIAEQLGPCGQSSGGLSGGASDPAQPDATVGEDQATGSQEAAS</sequence>
<dbReference type="EMBL" id="MU001707">
    <property type="protein sequence ID" value="KAF2452557.1"/>
    <property type="molecule type" value="Genomic_DNA"/>
</dbReference>
<organism evidence="4 5">
    <name type="scientific">Lineolata rhizophorae</name>
    <dbReference type="NCBI Taxonomy" id="578093"/>
    <lineage>
        <taxon>Eukaryota</taxon>
        <taxon>Fungi</taxon>
        <taxon>Dikarya</taxon>
        <taxon>Ascomycota</taxon>
        <taxon>Pezizomycotina</taxon>
        <taxon>Dothideomycetes</taxon>
        <taxon>Dothideomycetes incertae sedis</taxon>
        <taxon>Lineolatales</taxon>
        <taxon>Lineolataceae</taxon>
        <taxon>Lineolata</taxon>
    </lineage>
</organism>
<accession>A0A6A6NM65</accession>
<dbReference type="InterPro" id="IPR036864">
    <property type="entry name" value="Zn2-C6_fun-type_DNA-bd_sf"/>
</dbReference>
<keyword evidence="1" id="KW-0539">Nucleus</keyword>
<dbReference type="AlphaFoldDB" id="A0A6A6NM65"/>
<dbReference type="Gene3D" id="4.10.240.10">
    <property type="entry name" value="Zn(2)-C6 fungal-type DNA-binding domain"/>
    <property type="match status" value="1"/>
</dbReference>
<dbReference type="PROSITE" id="PS00463">
    <property type="entry name" value="ZN2_CY6_FUNGAL_1"/>
    <property type="match status" value="1"/>
</dbReference>
<dbReference type="GO" id="GO:0000981">
    <property type="term" value="F:DNA-binding transcription factor activity, RNA polymerase II-specific"/>
    <property type="evidence" value="ECO:0007669"/>
    <property type="project" value="InterPro"/>
</dbReference>
<dbReference type="Pfam" id="PF00172">
    <property type="entry name" value="Zn_clus"/>
    <property type="match status" value="1"/>
</dbReference>
<dbReference type="InterPro" id="IPR001138">
    <property type="entry name" value="Zn2Cys6_DnaBD"/>
</dbReference>
<evidence type="ECO:0000256" key="1">
    <source>
        <dbReference type="ARBA" id="ARBA00023242"/>
    </source>
</evidence>
<dbReference type="CDD" id="cd00067">
    <property type="entry name" value="GAL4"/>
    <property type="match status" value="1"/>
</dbReference>
<reference evidence="4" key="1">
    <citation type="journal article" date="2020" name="Stud. Mycol.">
        <title>101 Dothideomycetes genomes: a test case for predicting lifestyles and emergence of pathogens.</title>
        <authorList>
            <person name="Haridas S."/>
            <person name="Albert R."/>
            <person name="Binder M."/>
            <person name="Bloem J."/>
            <person name="Labutti K."/>
            <person name="Salamov A."/>
            <person name="Andreopoulos B."/>
            <person name="Baker S."/>
            <person name="Barry K."/>
            <person name="Bills G."/>
            <person name="Bluhm B."/>
            <person name="Cannon C."/>
            <person name="Castanera R."/>
            <person name="Culley D."/>
            <person name="Daum C."/>
            <person name="Ezra D."/>
            <person name="Gonzalez J."/>
            <person name="Henrissat B."/>
            <person name="Kuo A."/>
            <person name="Liang C."/>
            <person name="Lipzen A."/>
            <person name="Lutzoni F."/>
            <person name="Magnuson J."/>
            <person name="Mondo S."/>
            <person name="Nolan M."/>
            <person name="Ohm R."/>
            <person name="Pangilinan J."/>
            <person name="Park H.-J."/>
            <person name="Ramirez L."/>
            <person name="Alfaro M."/>
            <person name="Sun H."/>
            <person name="Tritt A."/>
            <person name="Yoshinaga Y."/>
            <person name="Zwiers L.-H."/>
            <person name="Turgeon B."/>
            <person name="Goodwin S."/>
            <person name="Spatafora J."/>
            <person name="Crous P."/>
            <person name="Grigoriev I."/>
        </authorList>
    </citation>
    <scope>NUCLEOTIDE SEQUENCE</scope>
    <source>
        <strain evidence="4">ATCC 16933</strain>
    </source>
</reference>
<dbReference type="OrthoDB" id="3266505at2759"/>
<dbReference type="PROSITE" id="PS50048">
    <property type="entry name" value="ZN2_CY6_FUNGAL_2"/>
    <property type="match status" value="1"/>
</dbReference>
<feature type="region of interest" description="Disordered" evidence="2">
    <location>
        <begin position="151"/>
        <end position="182"/>
    </location>
</feature>
<evidence type="ECO:0000313" key="4">
    <source>
        <dbReference type="EMBL" id="KAF2452557.1"/>
    </source>
</evidence>
<protein>
    <recommendedName>
        <fullName evidence="3">Zn(2)-C6 fungal-type domain-containing protein</fullName>
    </recommendedName>
</protein>
<gene>
    <name evidence="4" type="ORF">BDY21DRAFT_367705</name>
</gene>
<evidence type="ECO:0000259" key="3">
    <source>
        <dbReference type="PROSITE" id="PS50048"/>
    </source>
</evidence>
<dbReference type="SMART" id="SM00066">
    <property type="entry name" value="GAL4"/>
    <property type="match status" value="1"/>
</dbReference>
<proteinExistence type="predicted"/>
<name>A0A6A6NM65_9PEZI</name>
<dbReference type="SUPFAM" id="SSF57701">
    <property type="entry name" value="Zn2/Cys6 DNA-binding domain"/>
    <property type="match status" value="1"/>
</dbReference>
<evidence type="ECO:0000313" key="5">
    <source>
        <dbReference type="Proteomes" id="UP000799766"/>
    </source>
</evidence>
<feature type="region of interest" description="Disordered" evidence="2">
    <location>
        <begin position="1"/>
        <end position="24"/>
    </location>
</feature>
<dbReference type="Proteomes" id="UP000799766">
    <property type="component" value="Unassembled WGS sequence"/>
</dbReference>
<feature type="domain" description="Zn(2)-C6 fungal-type" evidence="3">
    <location>
        <begin position="81"/>
        <end position="110"/>
    </location>
</feature>
<dbReference type="GO" id="GO:0008270">
    <property type="term" value="F:zinc ion binding"/>
    <property type="evidence" value="ECO:0007669"/>
    <property type="project" value="InterPro"/>
</dbReference>